<protein>
    <submittedName>
        <fullName evidence="1">1663_t:CDS:1</fullName>
    </submittedName>
</protein>
<dbReference type="EMBL" id="CAJVPL010015060">
    <property type="protein sequence ID" value="CAG8692544.1"/>
    <property type="molecule type" value="Genomic_DNA"/>
</dbReference>
<evidence type="ECO:0000313" key="2">
    <source>
        <dbReference type="Proteomes" id="UP000789831"/>
    </source>
</evidence>
<proteinExistence type="predicted"/>
<feature type="non-terminal residue" evidence="1">
    <location>
        <position position="1"/>
    </location>
</feature>
<dbReference type="AlphaFoldDB" id="A0A9N9HKU9"/>
<accession>A0A9N9HKU9</accession>
<sequence length="69" mass="8151">NTYPTQYKIHEFTKDLNPQYVFFINLYQPEIFEKAIFIAIETETGFKTTYNNPFTLATSTIPYNYGLLI</sequence>
<organism evidence="1 2">
    <name type="scientific">Ambispora gerdemannii</name>
    <dbReference type="NCBI Taxonomy" id="144530"/>
    <lineage>
        <taxon>Eukaryota</taxon>
        <taxon>Fungi</taxon>
        <taxon>Fungi incertae sedis</taxon>
        <taxon>Mucoromycota</taxon>
        <taxon>Glomeromycotina</taxon>
        <taxon>Glomeromycetes</taxon>
        <taxon>Archaeosporales</taxon>
        <taxon>Ambisporaceae</taxon>
        <taxon>Ambispora</taxon>
    </lineage>
</organism>
<name>A0A9N9HKU9_9GLOM</name>
<reference evidence="1" key="1">
    <citation type="submission" date="2021-06" db="EMBL/GenBank/DDBJ databases">
        <authorList>
            <person name="Kallberg Y."/>
            <person name="Tangrot J."/>
            <person name="Rosling A."/>
        </authorList>
    </citation>
    <scope>NUCLEOTIDE SEQUENCE</scope>
    <source>
        <strain evidence="1">MT106</strain>
    </source>
</reference>
<keyword evidence="2" id="KW-1185">Reference proteome</keyword>
<gene>
    <name evidence="1" type="ORF">AGERDE_LOCUS13158</name>
</gene>
<dbReference type="Proteomes" id="UP000789831">
    <property type="component" value="Unassembled WGS sequence"/>
</dbReference>
<evidence type="ECO:0000313" key="1">
    <source>
        <dbReference type="EMBL" id="CAG8692544.1"/>
    </source>
</evidence>
<comment type="caution">
    <text evidence="1">The sequence shown here is derived from an EMBL/GenBank/DDBJ whole genome shotgun (WGS) entry which is preliminary data.</text>
</comment>